<evidence type="ECO:0000259" key="2">
    <source>
        <dbReference type="Pfam" id="PF04394"/>
    </source>
</evidence>
<dbReference type="AlphaFoldDB" id="A0A6N9IU43"/>
<feature type="domain" description="Regulator of chromosome segregation-like C-terminal" evidence="2">
    <location>
        <begin position="100"/>
        <end position="134"/>
    </location>
</feature>
<dbReference type="InterPro" id="IPR007489">
    <property type="entry name" value="RocS-like_C"/>
</dbReference>
<dbReference type="EMBL" id="VSUB01000025">
    <property type="protein sequence ID" value="MYY65808.1"/>
    <property type="molecule type" value="Genomic_DNA"/>
</dbReference>
<sequence>MVHAIGGNVVTNRNYTMQEIADILGVNKSSVFRQIKKKNIAPAMKDGNTNYYDATTLKRLKQHFGESSAKESKKDILVETLQQQVRQLQSELDDEKARADKQLKEKDNQIRNLHKLLDQSQQLILNTQEENKKLLPSMKRNEPVRNGEFKEKAVADTNKDSTNDKAILDKVNGNKKSWFKRLFR</sequence>
<name>A0A6N9IU43_9LACO</name>
<dbReference type="Proteomes" id="UP000471678">
    <property type="component" value="Unassembled WGS sequence"/>
</dbReference>
<evidence type="ECO:0000313" key="4">
    <source>
        <dbReference type="Proteomes" id="UP000471678"/>
    </source>
</evidence>
<protein>
    <submittedName>
        <fullName evidence="3">DUF536 domain-containing protein</fullName>
    </submittedName>
</protein>
<proteinExistence type="predicted"/>
<evidence type="ECO:0000256" key="1">
    <source>
        <dbReference type="SAM" id="Coils"/>
    </source>
</evidence>
<feature type="coiled-coil region" evidence="1">
    <location>
        <begin position="78"/>
        <end position="130"/>
    </location>
</feature>
<evidence type="ECO:0000313" key="3">
    <source>
        <dbReference type="EMBL" id="MYY65808.1"/>
    </source>
</evidence>
<dbReference type="Pfam" id="PF04394">
    <property type="entry name" value="DUF536"/>
    <property type="match status" value="1"/>
</dbReference>
<organism evidence="3 4">
    <name type="scientific">Ligilactobacillus salivarius</name>
    <dbReference type="NCBI Taxonomy" id="1624"/>
    <lineage>
        <taxon>Bacteria</taxon>
        <taxon>Bacillati</taxon>
        <taxon>Bacillota</taxon>
        <taxon>Bacilli</taxon>
        <taxon>Lactobacillales</taxon>
        <taxon>Lactobacillaceae</taxon>
        <taxon>Ligilactobacillus</taxon>
    </lineage>
</organism>
<keyword evidence="1" id="KW-0175">Coiled coil</keyword>
<comment type="caution">
    <text evidence="3">The sequence shown here is derived from an EMBL/GenBank/DDBJ whole genome shotgun (WGS) entry which is preliminary data.</text>
</comment>
<gene>
    <name evidence="3" type="ORF">FYL25_10505</name>
</gene>
<reference evidence="3 4" key="1">
    <citation type="journal article" date="2020" name="Food Funct.">
        <title>Screening of Lactobacillus salivarius strains from the feces of Chinese populations and the evaluation of their effects against intestinal inflammation in mice.</title>
        <authorList>
            <person name="Zhai Q."/>
            <person name="Shen X."/>
            <person name="Cen S."/>
            <person name="Zhang C."/>
            <person name="Tian F."/>
            <person name="Zhao J."/>
            <person name="Zhang H."/>
            <person name="Xue Y."/>
            <person name="Chen W."/>
        </authorList>
    </citation>
    <scope>NUCLEOTIDE SEQUENCE [LARGE SCALE GENOMIC DNA]</scope>
    <source>
        <strain evidence="3 4">FYNDL5_1.scaf</strain>
    </source>
</reference>
<accession>A0A6N9IU43</accession>